<dbReference type="STRING" id="7167.A0A182F7G6"/>
<dbReference type="GO" id="GO:0030687">
    <property type="term" value="C:preribosome, large subunit precursor"/>
    <property type="evidence" value="ECO:0007669"/>
    <property type="project" value="TreeGrafter"/>
</dbReference>
<dbReference type="GeneID" id="118461959"/>
<dbReference type="Proteomes" id="UP000069272">
    <property type="component" value="Chromosome 2R"/>
</dbReference>
<evidence type="ECO:0000313" key="5">
    <source>
        <dbReference type="Proteomes" id="UP000069272"/>
    </source>
</evidence>
<evidence type="ECO:0000256" key="2">
    <source>
        <dbReference type="ARBA" id="ARBA00017475"/>
    </source>
</evidence>
<dbReference type="AlphaFoldDB" id="A0A182F7G6"/>
<name>A0A182F7G6_ANOAL</name>
<comment type="similarity">
    <text evidence="1">Belongs to the RRP15 family.</text>
</comment>
<feature type="compositionally biased region" description="Basic and acidic residues" evidence="3">
    <location>
        <begin position="279"/>
        <end position="294"/>
    </location>
</feature>
<organism evidence="4 5">
    <name type="scientific">Anopheles albimanus</name>
    <name type="common">New world malaria mosquito</name>
    <dbReference type="NCBI Taxonomy" id="7167"/>
    <lineage>
        <taxon>Eukaryota</taxon>
        <taxon>Metazoa</taxon>
        <taxon>Ecdysozoa</taxon>
        <taxon>Arthropoda</taxon>
        <taxon>Hexapoda</taxon>
        <taxon>Insecta</taxon>
        <taxon>Pterygota</taxon>
        <taxon>Neoptera</taxon>
        <taxon>Endopterygota</taxon>
        <taxon>Diptera</taxon>
        <taxon>Nematocera</taxon>
        <taxon>Culicoidea</taxon>
        <taxon>Culicidae</taxon>
        <taxon>Anophelinae</taxon>
        <taxon>Anopheles</taxon>
    </lineage>
</organism>
<dbReference type="EnsemblMetazoa" id="AALB002425-RA">
    <property type="protein sequence ID" value="AALB002425-PA"/>
    <property type="gene ID" value="AALB002425"/>
</dbReference>
<feature type="compositionally biased region" description="Acidic residues" evidence="3">
    <location>
        <begin position="295"/>
        <end position="305"/>
    </location>
</feature>
<dbReference type="RefSeq" id="XP_035783754.1">
    <property type="nucleotide sequence ID" value="XM_035927861.1"/>
</dbReference>
<feature type="region of interest" description="Disordered" evidence="3">
    <location>
        <begin position="1"/>
        <end position="73"/>
    </location>
</feature>
<dbReference type="PANTHER" id="PTHR13245:SF14">
    <property type="entry name" value="RRP15-LIKE PROTEIN"/>
    <property type="match status" value="1"/>
</dbReference>
<accession>A0A182F7G6</accession>
<proteinExistence type="inferred from homology"/>
<reference evidence="4 5" key="1">
    <citation type="journal article" date="2017" name="G3 (Bethesda)">
        <title>The Physical Genome Mapping of Anopheles albimanus Corrected Scaffold Misassemblies and Identified Interarm Rearrangements in Genus Anopheles.</title>
        <authorList>
            <person name="Artemov G.N."/>
            <person name="Peery A.N."/>
            <person name="Jiang X."/>
            <person name="Tu Z."/>
            <person name="Stegniy V.N."/>
            <person name="Sharakhova M.V."/>
            <person name="Sharakhov I.V."/>
        </authorList>
    </citation>
    <scope>NUCLEOTIDE SEQUENCE [LARGE SCALE GENOMIC DNA]</scope>
    <source>
        <strain evidence="4 5">ALBI9_A</strain>
    </source>
</reference>
<dbReference type="KEGG" id="aali:118461959"/>
<protein>
    <recommendedName>
        <fullName evidence="2">RRP15-like protein</fullName>
    </recommendedName>
</protein>
<dbReference type="PANTHER" id="PTHR13245">
    <property type="entry name" value="RRP15-LIKE PROTEIN"/>
    <property type="match status" value="1"/>
</dbReference>
<keyword evidence="5" id="KW-1185">Reference proteome</keyword>
<sequence>MLKTQKKPSAKPVAARAESDSESAAESSDEGEEFMSDEEFPMSEDDSDAENDESGEGEAEGEQTQEATKWAKTMAKFLRKSTDAKILSKAVTDAQKERKKADSKTYQFEVVSAEGKVKKEAVAAAAAGKQDEEKPDGIKLARELLQQKAMLKRERQKDILGLRVRPSIHDYDRERTLRKVATKGTVQLFNAVRKQQKEVSEKLEEAGKLEYKREKVLKSLNKKEFLNALMNGPRAKSELVDNLVKKEEDGEVKSEIDSDEEPKSTWGALRADYLTGKKSGWDKEDGEDESRGADGLDDGMETDSD</sequence>
<feature type="compositionally biased region" description="Basic and acidic residues" evidence="3">
    <location>
        <begin position="247"/>
        <end position="256"/>
    </location>
</feature>
<dbReference type="GO" id="GO:0000470">
    <property type="term" value="P:maturation of LSU-rRNA"/>
    <property type="evidence" value="ECO:0007669"/>
    <property type="project" value="TreeGrafter"/>
</dbReference>
<dbReference type="GO" id="GO:0000460">
    <property type="term" value="P:maturation of 5.8S rRNA"/>
    <property type="evidence" value="ECO:0007669"/>
    <property type="project" value="TreeGrafter"/>
</dbReference>
<evidence type="ECO:0000256" key="1">
    <source>
        <dbReference type="ARBA" id="ARBA00007462"/>
    </source>
</evidence>
<dbReference type="InterPro" id="IPR012459">
    <property type="entry name" value="Rrp15"/>
</dbReference>
<dbReference type="Pfam" id="PF07890">
    <property type="entry name" value="Rrp15p"/>
    <property type="match status" value="1"/>
</dbReference>
<dbReference type="VEuPathDB" id="VectorBase:AALB002425"/>
<dbReference type="VEuPathDB" id="VectorBase:AALB20_036097"/>
<feature type="region of interest" description="Disordered" evidence="3">
    <location>
        <begin position="247"/>
        <end position="305"/>
    </location>
</feature>
<evidence type="ECO:0000313" key="4">
    <source>
        <dbReference type="EnsemblMetazoa" id="AALB002425-PA"/>
    </source>
</evidence>
<reference evidence="4" key="2">
    <citation type="submission" date="2022-08" db="UniProtKB">
        <authorList>
            <consortium name="EnsemblMetazoa"/>
        </authorList>
    </citation>
    <scope>IDENTIFICATION</scope>
    <source>
        <strain evidence="4">STECLA/ALBI9_A</strain>
    </source>
</reference>
<feature type="compositionally biased region" description="Acidic residues" evidence="3">
    <location>
        <begin position="20"/>
        <end position="63"/>
    </location>
</feature>
<evidence type="ECO:0000256" key="3">
    <source>
        <dbReference type="SAM" id="MobiDB-lite"/>
    </source>
</evidence>
<dbReference type="OrthoDB" id="20949at2759"/>